<name>A0A6A4M092_9ERIC</name>
<feature type="binding site" evidence="14">
    <location>
        <position position="195"/>
    </location>
    <ligand>
        <name>ATP</name>
        <dbReference type="ChEBI" id="CHEBI:30616"/>
    </ligand>
</feature>
<evidence type="ECO:0000256" key="17">
    <source>
        <dbReference type="SAM" id="Phobius"/>
    </source>
</evidence>
<dbReference type="InterPro" id="IPR001245">
    <property type="entry name" value="Ser-Thr/Tyr_kinase_cat_dom"/>
</dbReference>
<keyword evidence="15" id="KW-0175">Coiled coil</keyword>
<feature type="compositionally biased region" description="Pro residues" evidence="16">
    <location>
        <begin position="135"/>
        <end position="145"/>
    </location>
</feature>
<dbReference type="InterPro" id="IPR052232">
    <property type="entry name" value="RLK_Ser/Thr-Kinase"/>
</dbReference>
<feature type="non-terminal residue" evidence="19">
    <location>
        <position position="1"/>
    </location>
</feature>
<dbReference type="InterPro" id="IPR011009">
    <property type="entry name" value="Kinase-like_dom_sf"/>
</dbReference>
<accession>A0A6A4M092</accession>
<dbReference type="FunFam" id="1.10.510.10:FF:000035">
    <property type="entry name" value="Putative receptor-like serine/threonine-protein kinase"/>
    <property type="match status" value="1"/>
</dbReference>
<evidence type="ECO:0000256" key="4">
    <source>
        <dbReference type="ARBA" id="ARBA00022553"/>
    </source>
</evidence>
<keyword evidence="9 14" id="KW-0067">ATP-binding</keyword>
<feature type="transmembrane region" description="Helical" evidence="17">
    <location>
        <begin position="24"/>
        <end position="47"/>
    </location>
</feature>
<comment type="subcellular location">
    <subcellularLocation>
        <location evidence="1">Membrane</location>
        <topology evidence="1">Single-pass membrane protein</topology>
    </subcellularLocation>
</comment>
<comment type="catalytic activity">
    <reaction evidence="13">
        <text>L-seryl-[protein] + ATP = O-phospho-L-seryl-[protein] + ADP + H(+)</text>
        <dbReference type="Rhea" id="RHEA:17989"/>
        <dbReference type="Rhea" id="RHEA-COMP:9863"/>
        <dbReference type="Rhea" id="RHEA-COMP:11604"/>
        <dbReference type="ChEBI" id="CHEBI:15378"/>
        <dbReference type="ChEBI" id="CHEBI:29999"/>
        <dbReference type="ChEBI" id="CHEBI:30616"/>
        <dbReference type="ChEBI" id="CHEBI:83421"/>
        <dbReference type="ChEBI" id="CHEBI:456216"/>
        <dbReference type="EC" id="2.7.11.1"/>
    </reaction>
</comment>
<dbReference type="PANTHER" id="PTHR47984">
    <property type="entry name" value="OS01G0323000 PROTEIN"/>
    <property type="match status" value="1"/>
</dbReference>
<dbReference type="GO" id="GO:0016020">
    <property type="term" value="C:membrane"/>
    <property type="evidence" value="ECO:0007669"/>
    <property type="project" value="UniProtKB-SubCell"/>
</dbReference>
<feature type="coiled-coil region" evidence="15">
    <location>
        <begin position="766"/>
        <end position="793"/>
    </location>
</feature>
<keyword evidence="6 17" id="KW-0812">Transmembrane</keyword>
<gene>
    <name evidence="19" type="ORF">C3L33_07938</name>
</gene>
<reference evidence="19 20" key="1">
    <citation type="journal article" date="2019" name="Genome Biol. Evol.">
        <title>The Rhododendron genome and chromosomal organization provide insight into shared whole-genome duplications across the heath family (Ericaceae).</title>
        <authorList>
            <person name="Soza V.L."/>
            <person name="Lindsley D."/>
            <person name="Waalkes A."/>
            <person name="Ramage E."/>
            <person name="Patwardhan R.P."/>
            <person name="Burton J.N."/>
            <person name="Adey A."/>
            <person name="Kumar A."/>
            <person name="Qiu R."/>
            <person name="Shendure J."/>
            <person name="Hall B."/>
        </authorList>
    </citation>
    <scope>NUCLEOTIDE SEQUENCE [LARGE SCALE GENOMIC DNA]</scope>
    <source>
        <strain evidence="19">RSF 1966-606</strain>
    </source>
</reference>
<dbReference type="Pfam" id="PF07714">
    <property type="entry name" value="PK_Tyr_Ser-Thr"/>
    <property type="match status" value="2"/>
</dbReference>
<evidence type="ECO:0000256" key="16">
    <source>
        <dbReference type="SAM" id="MobiDB-lite"/>
    </source>
</evidence>
<evidence type="ECO:0000256" key="5">
    <source>
        <dbReference type="ARBA" id="ARBA00022679"/>
    </source>
</evidence>
<keyword evidence="5" id="KW-0808">Transferase</keyword>
<dbReference type="AlphaFoldDB" id="A0A6A4M092"/>
<dbReference type="PROSITE" id="PS00107">
    <property type="entry name" value="PROTEIN_KINASE_ATP"/>
    <property type="match status" value="1"/>
</dbReference>
<evidence type="ECO:0000256" key="11">
    <source>
        <dbReference type="ARBA" id="ARBA00023136"/>
    </source>
</evidence>
<evidence type="ECO:0000256" key="12">
    <source>
        <dbReference type="ARBA" id="ARBA00047899"/>
    </source>
</evidence>
<evidence type="ECO:0000256" key="9">
    <source>
        <dbReference type="ARBA" id="ARBA00022840"/>
    </source>
</evidence>
<evidence type="ECO:0000256" key="6">
    <source>
        <dbReference type="ARBA" id="ARBA00022692"/>
    </source>
</evidence>
<dbReference type="GO" id="GO:0005524">
    <property type="term" value="F:ATP binding"/>
    <property type="evidence" value="ECO:0007669"/>
    <property type="project" value="UniProtKB-UniRule"/>
</dbReference>
<dbReference type="FunFam" id="3.30.200.20:FF:000178">
    <property type="entry name" value="serine/threonine-protein kinase PBS1-like"/>
    <property type="match status" value="1"/>
</dbReference>
<dbReference type="EMBL" id="QEFC01001143">
    <property type="protein sequence ID" value="KAE9460167.1"/>
    <property type="molecule type" value="Genomic_DNA"/>
</dbReference>
<evidence type="ECO:0000256" key="3">
    <source>
        <dbReference type="ARBA" id="ARBA00022527"/>
    </source>
</evidence>
<keyword evidence="10 17" id="KW-1133">Transmembrane helix</keyword>
<evidence type="ECO:0000256" key="10">
    <source>
        <dbReference type="ARBA" id="ARBA00022989"/>
    </source>
</evidence>
<sequence length="831" mass="93569">MSIYGIPFVHKQLSRKTSILGLRLWILVSVIAGSVILLTLLLSCLCFSSCRRRRRNSSKLLHRRKSTKLFHRLKSPEHPQGHVSVTPVVPQEIAPKVAAPKRGPESQIKVEKKTELRVLVDSDRTPSNTASVGRGPPPPPQPPPGVTHLGWLRRYTSREIEVATKGLSGGNVIGEGGHGIVYRGVLEDETIVAVKNLSNNSGQAEKEFQVELAVIGRVKHKNLVKLLGYCVEGAYRMLVYEYVENGNLDNWLHGHIGVSPLTWNIRMNIILGTAKGYIAPEYAWTGMLNEKSDAYSFGILIMEIISGRCPVDHSRPHGEVNLIDWLKTMVENRKSEEVVDPKLPEMPSSKALKHVLLVALMCVDPNASERPKMGQVIHMLEEVDLLLRHERRFDREHTHAHRDYKQQNHQSFNRRRFELIPDFGIYHLHYISSFAPGFHDLDGTGSFGESCDDIAIAIYVIELVDQNLLFHAKFICRLYIEMSRPQEQHRPSFPFGNPFKKIFPKGSYLSPRLLGLLNTFEDALAERFRKLKPRDMEDVLSLSWMTFAMELLCQTHSDIKTIITELELPVCDWDDKWIDLYLDNSVKLLDICIAFSSELSRFNQGHLLLQCALHNLNACPSKQLVRACSSLDGWRQHIGSKNPKLQNCFAILNSLTETLDLPKVKNSAKGKVLMRAMYGVKVLTVFVCSTFAAAFSSSANKLVDLHVLETCLWAEAFEDVQAYVNGEIRNIFSSGRATVVKELEAVHLSVKTLYPMIQEGVDPIEAEALQTSISELRKRADRLSQGLDLLTKQVDGFFQIVLTGRDALLSNLRVVSIAPDPTDNVQGHGVR</sequence>
<dbReference type="InterPro" id="IPR008511">
    <property type="entry name" value="ROH1-like"/>
</dbReference>
<evidence type="ECO:0000256" key="2">
    <source>
        <dbReference type="ARBA" id="ARBA00012513"/>
    </source>
</evidence>
<keyword evidence="3" id="KW-0723">Serine/threonine-protein kinase</keyword>
<keyword evidence="4" id="KW-0597">Phosphoprotein</keyword>
<dbReference type="GO" id="GO:0004674">
    <property type="term" value="F:protein serine/threonine kinase activity"/>
    <property type="evidence" value="ECO:0007669"/>
    <property type="project" value="UniProtKB-KW"/>
</dbReference>
<evidence type="ECO:0000256" key="1">
    <source>
        <dbReference type="ARBA" id="ARBA00004167"/>
    </source>
</evidence>
<dbReference type="InterPro" id="IPR000719">
    <property type="entry name" value="Prot_kinase_dom"/>
</dbReference>
<keyword evidence="11 17" id="KW-0472">Membrane</keyword>
<evidence type="ECO:0000256" key="15">
    <source>
        <dbReference type="SAM" id="Coils"/>
    </source>
</evidence>
<keyword evidence="7 14" id="KW-0547">Nucleotide-binding</keyword>
<dbReference type="PANTHER" id="PTHR47984:SF22">
    <property type="entry name" value="OS03G0125600 PROTEIN"/>
    <property type="match status" value="1"/>
</dbReference>
<evidence type="ECO:0000256" key="8">
    <source>
        <dbReference type="ARBA" id="ARBA00022777"/>
    </source>
</evidence>
<dbReference type="OrthoDB" id="4062651at2759"/>
<feature type="region of interest" description="Disordered" evidence="16">
    <location>
        <begin position="119"/>
        <end position="147"/>
    </location>
</feature>
<evidence type="ECO:0000313" key="19">
    <source>
        <dbReference type="EMBL" id="KAE9460167.1"/>
    </source>
</evidence>
<dbReference type="Proteomes" id="UP000428333">
    <property type="component" value="Linkage Group LG05"/>
</dbReference>
<evidence type="ECO:0000259" key="18">
    <source>
        <dbReference type="PROSITE" id="PS50011"/>
    </source>
</evidence>
<evidence type="ECO:0000256" key="14">
    <source>
        <dbReference type="PROSITE-ProRule" id="PRU10141"/>
    </source>
</evidence>
<keyword evidence="20" id="KW-1185">Reference proteome</keyword>
<dbReference type="PROSITE" id="PS50011">
    <property type="entry name" value="PROTEIN_KINASE_DOM"/>
    <property type="match status" value="1"/>
</dbReference>
<comment type="catalytic activity">
    <reaction evidence="12">
        <text>L-threonyl-[protein] + ATP = O-phospho-L-threonyl-[protein] + ADP + H(+)</text>
        <dbReference type="Rhea" id="RHEA:46608"/>
        <dbReference type="Rhea" id="RHEA-COMP:11060"/>
        <dbReference type="Rhea" id="RHEA-COMP:11605"/>
        <dbReference type="ChEBI" id="CHEBI:15378"/>
        <dbReference type="ChEBI" id="CHEBI:30013"/>
        <dbReference type="ChEBI" id="CHEBI:30616"/>
        <dbReference type="ChEBI" id="CHEBI:61977"/>
        <dbReference type="ChEBI" id="CHEBI:456216"/>
        <dbReference type="EC" id="2.7.11.1"/>
    </reaction>
</comment>
<organism evidence="19 20">
    <name type="scientific">Rhododendron williamsianum</name>
    <dbReference type="NCBI Taxonomy" id="262921"/>
    <lineage>
        <taxon>Eukaryota</taxon>
        <taxon>Viridiplantae</taxon>
        <taxon>Streptophyta</taxon>
        <taxon>Embryophyta</taxon>
        <taxon>Tracheophyta</taxon>
        <taxon>Spermatophyta</taxon>
        <taxon>Magnoliopsida</taxon>
        <taxon>eudicotyledons</taxon>
        <taxon>Gunneridae</taxon>
        <taxon>Pentapetalae</taxon>
        <taxon>asterids</taxon>
        <taxon>Ericales</taxon>
        <taxon>Ericaceae</taxon>
        <taxon>Ericoideae</taxon>
        <taxon>Rhodoreae</taxon>
        <taxon>Rhododendron</taxon>
    </lineage>
</organism>
<comment type="caution">
    <text evidence="19">The sequence shown here is derived from an EMBL/GenBank/DDBJ whole genome shotgun (WGS) entry which is preliminary data.</text>
</comment>
<dbReference type="Gene3D" id="1.10.510.10">
    <property type="entry name" value="Transferase(Phosphotransferase) domain 1"/>
    <property type="match status" value="2"/>
</dbReference>
<evidence type="ECO:0000256" key="7">
    <source>
        <dbReference type="ARBA" id="ARBA00022741"/>
    </source>
</evidence>
<proteinExistence type="predicted"/>
<feature type="domain" description="Protein kinase" evidence="18">
    <location>
        <begin position="167"/>
        <end position="617"/>
    </location>
</feature>
<evidence type="ECO:0000256" key="13">
    <source>
        <dbReference type="ARBA" id="ARBA00048679"/>
    </source>
</evidence>
<protein>
    <recommendedName>
        <fullName evidence="2">non-specific serine/threonine protein kinase</fullName>
        <ecNumber evidence="2">2.7.11.1</ecNumber>
    </recommendedName>
</protein>
<dbReference type="EC" id="2.7.11.1" evidence="2"/>
<dbReference type="SUPFAM" id="SSF56112">
    <property type="entry name" value="Protein kinase-like (PK-like)"/>
    <property type="match status" value="1"/>
</dbReference>
<evidence type="ECO:0000313" key="20">
    <source>
        <dbReference type="Proteomes" id="UP000428333"/>
    </source>
</evidence>
<dbReference type="Pfam" id="PF05633">
    <property type="entry name" value="ROH1-like"/>
    <property type="match status" value="1"/>
</dbReference>
<dbReference type="InterPro" id="IPR017441">
    <property type="entry name" value="Protein_kinase_ATP_BS"/>
</dbReference>
<keyword evidence="8" id="KW-0418">Kinase</keyword>